<dbReference type="PANTHER" id="PTHR43048:SF6">
    <property type="entry name" value="BLR8189 PROTEIN"/>
    <property type="match status" value="1"/>
</dbReference>
<organism evidence="4 5">
    <name type="scientific">Staphylococcus lugdunensis</name>
    <dbReference type="NCBI Taxonomy" id="28035"/>
    <lineage>
        <taxon>Bacteria</taxon>
        <taxon>Bacillati</taxon>
        <taxon>Bacillota</taxon>
        <taxon>Bacilli</taxon>
        <taxon>Bacillales</taxon>
        <taxon>Staphylococcaceae</taxon>
        <taxon>Staphylococcus</taxon>
    </lineage>
</organism>
<dbReference type="SUPFAM" id="SSF54593">
    <property type="entry name" value="Glyoxalase/Bleomycin resistance protein/Dihydroxybiphenyl dioxygenase"/>
    <property type="match status" value="1"/>
</dbReference>
<proteinExistence type="predicted"/>
<evidence type="ECO:0000259" key="2">
    <source>
        <dbReference type="PROSITE" id="PS51819"/>
    </source>
</evidence>
<dbReference type="InterPro" id="IPR037523">
    <property type="entry name" value="VOC_core"/>
</dbReference>
<dbReference type="GeneID" id="58091016"/>
<evidence type="ECO:0000313" key="4">
    <source>
        <dbReference type="EMBL" id="TBW72683.1"/>
    </source>
</evidence>
<dbReference type="GO" id="GO:0004493">
    <property type="term" value="F:methylmalonyl-CoA epimerase activity"/>
    <property type="evidence" value="ECO:0007669"/>
    <property type="project" value="TreeGrafter"/>
</dbReference>
<dbReference type="PROSITE" id="PS51819">
    <property type="entry name" value="VOC"/>
    <property type="match status" value="1"/>
</dbReference>
<keyword evidence="1" id="KW-0479">Metal-binding</keyword>
<name>A0A292DIA4_STALU</name>
<reference evidence="3 6" key="2">
    <citation type="submission" date="2019-07" db="EMBL/GenBank/DDBJ databases">
        <title>Comparative genome analysis of staphylococcus lugdunensis shows clonal complex-dependent diversity of the putative virulence factor, ess/type vii locus.</title>
        <authorList>
            <person name="Lebeurre J."/>
            <person name="Dahyot S."/>
            <person name="Diene S."/>
            <person name="Paulay A."/>
            <person name="Aubourg M."/>
            <person name="Argemi X."/>
            <person name="Giard J.-C."/>
            <person name="Tournier I."/>
            <person name="Francois P."/>
            <person name="Pestel-Caron M."/>
        </authorList>
    </citation>
    <scope>NUCLEOTIDE SEQUENCE [LARGE SCALE GENOMIC DNA]</scope>
    <source>
        <strain evidence="3 6">SL13</strain>
    </source>
</reference>
<dbReference type="PANTHER" id="PTHR43048">
    <property type="entry name" value="METHYLMALONYL-COA EPIMERASE"/>
    <property type="match status" value="1"/>
</dbReference>
<dbReference type="GO" id="GO:0046872">
    <property type="term" value="F:metal ion binding"/>
    <property type="evidence" value="ECO:0007669"/>
    <property type="project" value="UniProtKB-KW"/>
</dbReference>
<evidence type="ECO:0000256" key="1">
    <source>
        <dbReference type="ARBA" id="ARBA00022723"/>
    </source>
</evidence>
<gene>
    <name evidence="4" type="ORF">EQ812_06845</name>
    <name evidence="3" type="ORF">FO454_02205</name>
</gene>
<dbReference type="Proteomes" id="UP000325462">
    <property type="component" value="Chromosome"/>
</dbReference>
<dbReference type="EMBL" id="SCHB01000003">
    <property type="protein sequence ID" value="TBW72683.1"/>
    <property type="molecule type" value="Genomic_DNA"/>
</dbReference>
<dbReference type="Pfam" id="PF13669">
    <property type="entry name" value="Glyoxalase_4"/>
    <property type="match status" value="1"/>
</dbReference>
<dbReference type="AlphaFoldDB" id="A0A292DIA4"/>
<dbReference type="InterPro" id="IPR029068">
    <property type="entry name" value="Glyas_Bleomycin-R_OHBP_Dase"/>
</dbReference>
<evidence type="ECO:0000313" key="5">
    <source>
        <dbReference type="Proteomes" id="UP000293637"/>
    </source>
</evidence>
<accession>A0A292DIA4</accession>
<dbReference type="GO" id="GO:0046491">
    <property type="term" value="P:L-methylmalonyl-CoA metabolic process"/>
    <property type="evidence" value="ECO:0007669"/>
    <property type="project" value="TreeGrafter"/>
</dbReference>
<reference evidence="4 5" key="1">
    <citation type="journal article" date="2019" name="Sci. Transl. Med.">
        <title>Quorum sensing between bacterial species on the skin protects against epidermal injury in atopic dermatitis.</title>
        <authorList>
            <person name="Williams M.R."/>
        </authorList>
    </citation>
    <scope>NUCLEOTIDE SEQUENCE [LARGE SCALE GENOMIC DNA]</scope>
    <source>
        <strain evidence="4 5">E7</strain>
    </source>
</reference>
<sequence length="188" mass="20960">MNKIMAVTRGINHIGLTVPDIEQATTFFQTALDGKIAYDSQKLTDEPRAGQFVERVLGIEKGAKIIKKRMMVFGHGPNIEMFEFKDASQASAITLQDMGYTHISFYVDDFPAALEKVKKAGGIPLSEPHANTRYEDTPGNQTVYIQTPWGSLLELQTVPQGFYYPKDSEATLFTPEPIDLNQKDDTTP</sequence>
<dbReference type="Gene3D" id="3.10.180.10">
    <property type="entry name" value="2,3-Dihydroxybiphenyl 1,2-Dioxygenase, domain 1"/>
    <property type="match status" value="1"/>
</dbReference>
<dbReference type="InterPro" id="IPR051785">
    <property type="entry name" value="MMCE/EMCE_epimerase"/>
</dbReference>
<dbReference type="Proteomes" id="UP000293637">
    <property type="component" value="Unassembled WGS sequence"/>
</dbReference>
<keyword evidence="6" id="KW-1185">Reference proteome</keyword>
<dbReference type="CDD" id="cd16361">
    <property type="entry name" value="VOC_ShValD_like"/>
    <property type="match status" value="1"/>
</dbReference>
<feature type="domain" description="VOC" evidence="2">
    <location>
        <begin position="10"/>
        <end position="158"/>
    </location>
</feature>
<dbReference type="EMBL" id="CP041722">
    <property type="protein sequence ID" value="QEX37790.1"/>
    <property type="molecule type" value="Genomic_DNA"/>
</dbReference>
<evidence type="ECO:0000313" key="6">
    <source>
        <dbReference type="Proteomes" id="UP000325462"/>
    </source>
</evidence>
<dbReference type="RefSeq" id="WP_002478995.1">
    <property type="nucleotide sequence ID" value="NZ_AP021848.1"/>
</dbReference>
<protein>
    <submittedName>
        <fullName evidence="4">VOC family protein</fullName>
    </submittedName>
</protein>
<dbReference type="OMA" id="IELFEMH"/>
<evidence type="ECO:0000313" key="3">
    <source>
        <dbReference type="EMBL" id="QEX37790.1"/>
    </source>
</evidence>